<evidence type="ECO:0000313" key="3">
    <source>
        <dbReference type="Proteomes" id="UP001275932"/>
    </source>
</evidence>
<dbReference type="SMART" id="SM00028">
    <property type="entry name" value="TPR"/>
    <property type="match status" value="2"/>
</dbReference>
<sequence length="167" mass="18679">MSILAQKLQKFKDISVKLALSERFQEALKMCDAGIEMVEASAERETESGIKWLAALHSAKGSTYMAQKNFKSAKEEYEKALEMQAMLPRGMEFSYALDNLAKAYQAVGDIQNSIACKTASLENLEELAPSSKDLIASKYRMLARELDNSGRSAEAIEMRRKAQKLEE</sequence>
<keyword evidence="3" id="KW-1185">Reference proteome</keyword>
<name>A0ABU4WF55_9BACT</name>
<protein>
    <recommendedName>
        <fullName evidence="4">Tetratricopeptide repeat protein</fullName>
    </recommendedName>
</protein>
<accession>A0ABU4WF55</accession>
<dbReference type="Pfam" id="PF13181">
    <property type="entry name" value="TPR_8"/>
    <property type="match status" value="1"/>
</dbReference>
<dbReference type="InterPro" id="IPR019734">
    <property type="entry name" value="TPR_rpt"/>
</dbReference>
<feature type="repeat" description="TPR" evidence="1">
    <location>
        <begin position="54"/>
        <end position="87"/>
    </location>
</feature>
<dbReference type="PROSITE" id="PS50005">
    <property type="entry name" value="TPR"/>
    <property type="match status" value="1"/>
</dbReference>
<dbReference type="SUPFAM" id="SSF48452">
    <property type="entry name" value="TPR-like"/>
    <property type="match status" value="1"/>
</dbReference>
<gene>
    <name evidence="2" type="ORF">MOX91_03215</name>
</gene>
<dbReference type="RefSeq" id="WP_370396636.1">
    <property type="nucleotide sequence ID" value="NZ_JALBUT010000003.1"/>
</dbReference>
<proteinExistence type="predicted"/>
<dbReference type="Proteomes" id="UP001275932">
    <property type="component" value="Unassembled WGS sequence"/>
</dbReference>
<organism evidence="2 3">
    <name type="scientific">Intestinicryptomonas porci</name>
    <dbReference type="NCBI Taxonomy" id="2926320"/>
    <lineage>
        <taxon>Bacteria</taxon>
        <taxon>Pseudomonadati</taxon>
        <taxon>Verrucomicrobiota</taxon>
        <taxon>Opitutia</taxon>
        <taxon>Opitutales</taxon>
        <taxon>Intestinicryptomonaceae</taxon>
        <taxon>Intestinicryptomonas</taxon>
    </lineage>
</organism>
<dbReference type="EMBL" id="JALBUT010000003">
    <property type="protein sequence ID" value="MDX8415188.1"/>
    <property type="molecule type" value="Genomic_DNA"/>
</dbReference>
<reference evidence="2 3" key="1">
    <citation type="submission" date="2022-03" db="EMBL/GenBank/DDBJ databases">
        <title>Novel taxa within the pig intestine.</title>
        <authorList>
            <person name="Wylensek D."/>
            <person name="Bishof K."/>
            <person name="Afrizal A."/>
            <person name="Clavel T."/>
        </authorList>
    </citation>
    <scope>NUCLEOTIDE SEQUENCE [LARGE SCALE GENOMIC DNA]</scope>
    <source>
        <strain evidence="2 3">CLA-KB-P66</strain>
    </source>
</reference>
<evidence type="ECO:0000313" key="2">
    <source>
        <dbReference type="EMBL" id="MDX8415188.1"/>
    </source>
</evidence>
<dbReference type="Gene3D" id="1.25.40.10">
    <property type="entry name" value="Tetratricopeptide repeat domain"/>
    <property type="match status" value="1"/>
</dbReference>
<keyword evidence="1" id="KW-0802">TPR repeat</keyword>
<comment type="caution">
    <text evidence="2">The sequence shown here is derived from an EMBL/GenBank/DDBJ whole genome shotgun (WGS) entry which is preliminary data.</text>
</comment>
<evidence type="ECO:0008006" key="4">
    <source>
        <dbReference type="Google" id="ProtNLM"/>
    </source>
</evidence>
<dbReference type="InterPro" id="IPR011990">
    <property type="entry name" value="TPR-like_helical_dom_sf"/>
</dbReference>
<evidence type="ECO:0000256" key="1">
    <source>
        <dbReference type="PROSITE-ProRule" id="PRU00339"/>
    </source>
</evidence>